<evidence type="ECO:0000313" key="2">
    <source>
        <dbReference type="EMBL" id="SPZ87943.1"/>
    </source>
</evidence>
<feature type="transmembrane region" description="Helical" evidence="1">
    <location>
        <begin position="55"/>
        <end position="76"/>
    </location>
</feature>
<accession>A0A2X2J8E0</accession>
<organism evidence="2 3">
    <name type="scientific">Shigella boydii</name>
    <dbReference type="NCBI Taxonomy" id="621"/>
    <lineage>
        <taxon>Bacteria</taxon>
        <taxon>Pseudomonadati</taxon>
        <taxon>Pseudomonadota</taxon>
        <taxon>Gammaproteobacteria</taxon>
        <taxon>Enterobacterales</taxon>
        <taxon>Enterobacteriaceae</taxon>
        <taxon>Shigella</taxon>
    </lineage>
</organism>
<keyword evidence="1" id="KW-1133">Transmembrane helix</keyword>
<dbReference type="EMBL" id="UAUR01000007">
    <property type="protein sequence ID" value="SPZ87943.1"/>
    <property type="molecule type" value="Genomic_DNA"/>
</dbReference>
<feature type="transmembrane region" description="Helical" evidence="1">
    <location>
        <begin position="161"/>
        <end position="189"/>
    </location>
</feature>
<name>A0A2X2J8E0_SHIBO</name>
<reference evidence="2 3" key="1">
    <citation type="submission" date="2018-06" db="EMBL/GenBank/DDBJ databases">
        <authorList>
            <consortium name="Pathogen Informatics"/>
            <person name="Doyle S."/>
        </authorList>
    </citation>
    <scope>NUCLEOTIDE SEQUENCE [LARGE SCALE GENOMIC DNA]</scope>
    <source>
        <strain evidence="2 3">NCTC8576</strain>
    </source>
</reference>
<gene>
    <name evidence="2" type="ORF">NCTC8576_04348</name>
</gene>
<feature type="transmembrane region" description="Helical" evidence="1">
    <location>
        <begin position="389"/>
        <end position="407"/>
    </location>
</feature>
<keyword evidence="1" id="KW-0812">Transmembrane</keyword>
<feature type="transmembrane region" description="Helical" evidence="1">
    <location>
        <begin position="117"/>
        <end position="141"/>
    </location>
</feature>
<protein>
    <recommendedName>
        <fullName evidence="4">Wzy</fullName>
    </recommendedName>
</protein>
<sequence length="420" mass="48497">MKVFFDVFLLFLFVFAFSIPVFFNSGYLIYIFSLIYLITNIRIRTVFFSLISTRIFFIAFLSLACMLFFSCISLVLNGTGDLSIMGVIFNNLAALFSSVIIASHLIQHNNDNVLKLFFLIALLQSFFIILMMFFPSINAYIQSIIRTKEEIEFMSNTYGGIRGLGISGSVAFGLAIIMSLLSFLSIVWFNEEDCNIPFFLKLFFIILLLFASISAGRTAVLGFVLGGVYSFICSDYKKKFYRALQILIYVSLFLFIFWRFFLNEHVYDILKKYSDYSFQMLYYYLDSGKLSTTSTDALFNMYFPLTEKQIFIGDGYYTLKDGTYYLGTDAGFMRLALFLGAVPSVIFYFLFFIFLTIYAANSIKPKIVALMITILSFSFHYKGEVIFLNVAYMKIIYIYIFSSFYICHKKRLIRRGSVNA</sequence>
<feature type="transmembrane region" description="Helical" evidence="1">
    <location>
        <begin position="82"/>
        <end position="105"/>
    </location>
</feature>
<feature type="transmembrane region" description="Helical" evidence="1">
    <location>
        <begin position="335"/>
        <end position="360"/>
    </location>
</feature>
<feature type="transmembrane region" description="Helical" evidence="1">
    <location>
        <begin position="26"/>
        <end position="43"/>
    </location>
</feature>
<evidence type="ECO:0000256" key="1">
    <source>
        <dbReference type="SAM" id="Phobius"/>
    </source>
</evidence>
<feature type="transmembrane region" description="Helical" evidence="1">
    <location>
        <begin position="243"/>
        <end position="261"/>
    </location>
</feature>
<dbReference type="AlphaFoldDB" id="A0A2X2J8E0"/>
<dbReference type="Proteomes" id="UP000251799">
    <property type="component" value="Unassembled WGS sequence"/>
</dbReference>
<evidence type="ECO:0000313" key="3">
    <source>
        <dbReference type="Proteomes" id="UP000251799"/>
    </source>
</evidence>
<proteinExistence type="predicted"/>
<keyword evidence="1" id="KW-0472">Membrane</keyword>
<evidence type="ECO:0008006" key="4">
    <source>
        <dbReference type="Google" id="ProtNLM"/>
    </source>
</evidence>